<dbReference type="Pfam" id="PF20493">
    <property type="entry name" value="WD-like_fungi"/>
    <property type="match status" value="1"/>
</dbReference>
<feature type="signal peptide" evidence="1">
    <location>
        <begin position="1"/>
        <end position="21"/>
    </location>
</feature>
<dbReference type="AlphaFoldDB" id="A0AAD6UJF3"/>
<sequence>MQFSHLSVAAVLALVAGLVYAAPTESDGELFISKIIPMGEYNLTIWSDVPGTTPANAFDVRAPVPCSGNNDVTCSGSHQANSGICNQLVNQLNSNSGVVIGDSPRSICLGQSGNQCCVSWSAAVGSMPQGDLFNAAKKIFSTCFGDNISGLARNVNLNGGCVTECLSNRATGCS</sequence>
<evidence type="ECO:0000313" key="4">
    <source>
        <dbReference type="Proteomes" id="UP001222325"/>
    </source>
</evidence>
<proteinExistence type="predicted"/>
<evidence type="ECO:0000259" key="2">
    <source>
        <dbReference type="Pfam" id="PF20493"/>
    </source>
</evidence>
<dbReference type="Proteomes" id="UP001222325">
    <property type="component" value="Unassembled WGS sequence"/>
</dbReference>
<organism evidence="3 4">
    <name type="scientific">Mycena belliarum</name>
    <dbReference type="NCBI Taxonomy" id="1033014"/>
    <lineage>
        <taxon>Eukaryota</taxon>
        <taxon>Fungi</taxon>
        <taxon>Dikarya</taxon>
        <taxon>Basidiomycota</taxon>
        <taxon>Agaricomycotina</taxon>
        <taxon>Agaricomycetes</taxon>
        <taxon>Agaricomycetidae</taxon>
        <taxon>Agaricales</taxon>
        <taxon>Marasmiineae</taxon>
        <taxon>Mycenaceae</taxon>
        <taxon>Mycena</taxon>
    </lineage>
</organism>
<keyword evidence="1" id="KW-0732">Signal</keyword>
<gene>
    <name evidence="3" type="ORF">B0H15DRAFT_329458</name>
</gene>
<feature type="chain" id="PRO_5042257518" description="WD-like domain-containing protein" evidence="1">
    <location>
        <begin position="22"/>
        <end position="174"/>
    </location>
</feature>
<accession>A0AAD6UJF3</accession>
<protein>
    <recommendedName>
        <fullName evidence="2">WD-like domain-containing protein</fullName>
    </recommendedName>
</protein>
<reference evidence="3" key="1">
    <citation type="submission" date="2023-03" db="EMBL/GenBank/DDBJ databases">
        <title>Massive genome expansion in bonnet fungi (Mycena s.s.) driven by repeated elements and novel gene families across ecological guilds.</title>
        <authorList>
            <consortium name="Lawrence Berkeley National Laboratory"/>
            <person name="Harder C.B."/>
            <person name="Miyauchi S."/>
            <person name="Viragh M."/>
            <person name="Kuo A."/>
            <person name="Thoen E."/>
            <person name="Andreopoulos B."/>
            <person name="Lu D."/>
            <person name="Skrede I."/>
            <person name="Drula E."/>
            <person name="Henrissat B."/>
            <person name="Morin E."/>
            <person name="Kohler A."/>
            <person name="Barry K."/>
            <person name="LaButti K."/>
            <person name="Morin E."/>
            <person name="Salamov A."/>
            <person name="Lipzen A."/>
            <person name="Mereny Z."/>
            <person name="Hegedus B."/>
            <person name="Baldrian P."/>
            <person name="Stursova M."/>
            <person name="Weitz H."/>
            <person name="Taylor A."/>
            <person name="Grigoriev I.V."/>
            <person name="Nagy L.G."/>
            <person name="Martin F."/>
            <person name="Kauserud H."/>
        </authorList>
    </citation>
    <scope>NUCLEOTIDE SEQUENCE</scope>
    <source>
        <strain evidence="3">CBHHK173m</strain>
    </source>
</reference>
<keyword evidence="4" id="KW-1185">Reference proteome</keyword>
<evidence type="ECO:0000313" key="3">
    <source>
        <dbReference type="EMBL" id="KAJ7102402.1"/>
    </source>
</evidence>
<feature type="domain" description="WD-like" evidence="2">
    <location>
        <begin position="70"/>
        <end position="173"/>
    </location>
</feature>
<dbReference type="EMBL" id="JARJCN010000003">
    <property type="protein sequence ID" value="KAJ7102402.1"/>
    <property type="molecule type" value="Genomic_DNA"/>
</dbReference>
<dbReference type="InterPro" id="IPR046925">
    <property type="entry name" value="WD-like_fungi"/>
</dbReference>
<evidence type="ECO:0000256" key="1">
    <source>
        <dbReference type="SAM" id="SignalP"/>
    </source>
</evidence>
<name>A0AAD6UJF3_9AGAR</name>
<comment type="caution">
    <text evidence="3">The sequence shown here is derived from an EMBL/GenBank/DDBJ whole genome shotgun (WGS) entry which is preliminary data.</text>
</comment>